<gene>
    <name evidence="5" type="ORF">SAMN02910432_01912</name>
</gene>
<dbReference type="InterPro" id="IPR000994">
    <property type="entry name" value="Pept_M24"/>
</dbReference>
<dbReference type="InterPro" id="IPR029149">
    <property type="entry name" value="Creatin/AminoP/Spt16_N"/>
</dbReference>
<dbReference type="InterPro" id="IPR001131">
    <property type="entry name" value="Peptidase_M24B_aminopep-P_CS"/>
</dbReference>
<feature type="domain" description="Creatinase N-terminal" evidence="4">
    <location>
        <begin position="12"/>
        <end position="134"/>
    </location>
</feature>
<dbReference type="PRINTS" id="PR00599">
    <property type="entry name" value="MAPEPTIDASE"/>
</dbReference>
<dbReference type="AlphaFoldDB" id="A0A1I2SZ46"/>
<feature type="domain" description="Peptidase M24" evidence="3">
    <location>
        <begin position="142"/>
        <end position="344"/>
    </location>
</feature>
<reference evidence="6" key="1">
    <citation type="submission" date="2016-10" db="EMBL/GenBank/DDBJ databases">
        <authorList>
            <person name="Varghese N."/>
            <person name="Submissions S."/>
        </authorList>
    </citation>
    <scope>NUCLEOTIDE SEQUENCE [LARGE SCALE GENOMIC DNA]</scope>
    <source>
        <strain evidence="6">DSM 20403</strain>
    </source>
</reference>
<evidence type="ECO:0000259" key="3">
    <source>
        <dbReference type="Pfam" id="PF00557"/>
    </source>
</evidence>
<dbReference type="CDD" id="cd01092">
    <property type="entry name" value="APP-like"/>
    <property type="match status" value="1"/>
</dbReference>
<protein>
    <submittedName>
        <fullName evidence="5">Xaa-Pro aminopeptidase</fullName>
    </submittedName>
</protein>
<keyword evidence="5" id="KW-0031">Aminopeptidase</keyword>
<organism evidence="5 6">
    <name type="scientific">Ligilactobacillus ruminis DSM 20403 = NBRC 102161</name>
    <dbReference type="NCBI Taxonomy" id="1423798"/>
    <lineage>
        <taxon>Bacteria</taxon>
        <taxon>Bacillati</taxon>
        <taxon>Bacillota</taxon>
        <taxon>Bacilli</taxon>
        <taxon>Lactobacillales</taxon>
        <taxon>Lactobacillaceae</taxon>
        <taxon>Ligilactobacillus</taxon>
    </lineage>
</organism>
<dbReference type="OrthoDB" id="9806388at2"/>
<keyword evidence="5" id="KW-0645">Protease</keyword>
<dbReference type="Gene3D" id="3.90.230.10">
    <property type="entry name" value="Creatinase/methionine aminopeptidase superfamily"/>
    <property type="match status" value="1"/>
</dbReference>
<dbReference type="EMBL" id="FOPI01000043">
    <property type="protein sequence ID" value="SFG57830.1"/>
    <property type="molecule type" value="Genomic_DNA"/>
</dbReference>
<evidence type="ECO:0000313" key="6">
    <source>
        <dbReference type="Proteomes" id="UP000182635"/>
    </source>
</evidence>
<dbReference type="Pfam" id="PF01321">
    <property type="entry name" value="Creatinase_N"/>
    <property type="match status" value="1"/>
</dbReference>
<sequence>MMFVTDEMSLKRVGKLRRKMSEMSVDAYLVTNPSNRYYLSGFTGDDGVLLVTENHRYLITDSRFEEQISHDQPSWEAIITRNYLKTACDLCVKNHVAAMAFENTISYAEYDFIDESCECDIVPLSGVIEDIRSVKSPEEIDAIKRACKMSGKGYQYVLETIRPQMTELEVSNELDYYMKKNGSEERSFETIVASGERTTWPHGTATTKKIEASDLVTLDFGYYADGYTSDVTRTFSIGKQSDEAQKIYQIVLEAQQKTIEAVKEGVNGQELDRIGRGYIEDAGYGKYFNHGMGHGIGLDIHELPNVGRTYEEYMKAGQIITIEPGIYVPGVGGVRIEDDVLVTKNGYEILTDFSRDYTEV</sequence>
<keyword evidence="2" id="KW-0378">Hydrolase</keyword>
<evidence type="ECO:0000256" key="1">
    <source>
        <dbReference type="ARBA" id="ARBA00022723"/>
    </source>
</evidence>
<keyword evidence="1" id="KW-0479">Metal-binding</keyword>
<dbReference type="InterPro" id="IPR000587">
    <property type="entry name" value="Creatinase_N"/>
</dbReference>
<dbReference type="GO" id="GO:0008235">
    <property type="term" value="F:metalloexopeptidase activity"/>
    <property type="evidence" value="ECO:0007669"/>
    <property type="project" value="UniProtKB-ARBA"/>
</dbReference>
<dbReference type="Proteomes" id="UP000182635">
    <property type="component" value="Unassembled WGS sequence"/>
</dbReference>
<dbReference type="RefSeq" id="WP_014073323.1">
    <property type="nucleotide sequence ID" value="NZ_AYYL01000048.1"/>
</dbReference>
<dbReference type="InterPro" id="IPR036005">
    <property type="entry name" value="Creatinase/aminopeptidase-like"/>
</dbReference>
<name>A0A1I2SZ46_9LACO</name>
<dbReference type="GO" id="GO:0004177">
    <property type="term" value="F:aminopeptidase activity"/>
    <property type="evidence" value="ECO:0007669"/>
    <property type="project" value="UniProtKB-KW"/>
</dbReference>
<dbReference type="GO" id="GO:0046872">
    <property type="term" value="F:metal ion binding"/>
    <property type="evidence" value="ECO:0007669"/>
    <property type="project" value="UniProtKB-KW"/>
</dbReference>
<dbReference type="InterPro" id="IPR001714">
    <property type="entry name" value="Pept_M24_MAP"/>
</dbReference>
<dbReference type="Gene3D" id="3.40.350.10">
    <property type="entry name" value="Creatinase/prolidase N-terminal domain"/>
    <property type="match status" value="1"/>
</dbReference>
<evidence type="ECO:0000256" key="2">
    <source>
        <dbReference type="ARBA" id="ARBA00022801"/>
    </source>
</evidence>
<evidence type="ECO:0000259" key="4">
    <source>
        <dbReference type="Pfam" id="PF01321"/>
    </source>
</evidence>
<dbReference type="PANTHER" id="PTHR46112:SF3">
    <property type="entry name" value="AMINOPEPTIDASE YPDF"/>
    <property type="match status" value="1"/>
</dbReference>
<evidence type="ECO:0000313" key="5">
    <source>
        <dbReference type="EMBL" id="SFG57830.1"/>
    </source>
</evidence>
<dbReference type="InterPro" id="IPR050659">
    <property type="entry name" value="Peptidase_M24B"/>
</dbReference>
<accession>A0A1I2SZ46</accession>
<proteinExistence type="predicted"/>
<dbReference type="Pfam" id="PF00557">
    <property type="entry name" value="Peptidase_M24"/>
    <property type="match status" value="1"/>
</dbReference>
<dbReference type="SUPFAM" id="SSF55920">
    <property type="entry name" value="Creatinase/aminopeptidase"/>
    <property type="match status" value="1"/>
</dbReference>
<dbReference type="GeneID" id="29803346"/>
<dbReference type="SUPFAM" id="SSF53092">
    <property type="entry name" value="Creatinase/prolidase N-terminal domain"/>
    <property type="match status" value="1"/>
</dbReference>
<dbReference type="PANTHER" id="PTHR46112">
    <property type="entry name" value="AMINOPEPTIDASE"/>
    <property type="match status" value="1"/>
</dbReference>
<dbReference type="PROSITE" id="PS00491">
    <property type="entry name" value="PROLINE_PEPTIDASE"/>
    <property type="match status" value="1"/>
</dbReference>